<keyword evidence="3" id="KW-0804">Transcription</keyword>
<dbReference type="PANTHER" id="PTHR33204">
    <property type="entry name" value="TRANSCRIPTIONAL REGULATOR, MARR FAMILY"/>
    <property type="match status" value="1"/>
</dbReference>
<dbReference type="PROSITE" id="PS51118">
    <property type="entry name" value="HTH_HXLR"/>
    <property type="match status" value="1"/>
</dbReference>
<evidence type="ECO:0000256" key="3">
    <source>
        <dbReference type="ARBA" id="ARBA00023163"/>
    </source>
</evidence>
<dbReference type="Gene3D" id="1.10.10.10">
    <property type="entry name" value="Winged helix-like DNA-binding domain superfamily/Winged helix DNA-binding domain"/>
    <property type="match status" value="1"/>
</dbReference>
<dbReference type="Proteomes" id="UP001592528">
    <property type="component" value="Unassembled WGS sequence"/>
</dbReference>
<evidence type="ECO:0000259" key="4">
    <source>
        <dbReference type="PROSITE" id="PS51118"/>
    </source>
</evidence>
<keyword evidence="2" id="KW-0238">DNA-binding</keyword>
<reference evidence="5 6" key="1">
    <citation type="submission" date="2024-09" db="EMBL/GenBank/DDBJ databases">
        <authorList>
            <person name="Lee S.D."/>
        </authorList>
    </citation>
    <scope>NUCLEOTIDE SEQUENCE [LARGE SCALE GENOMIC DNA]</scope>
    <source>
        <strain evidence="5 6">N1-5</strain>
    </source>
</reference>
<sequence length="111" mass="12461">MSPKNELSSGAGPRVCPIADALDVVGDRWSLLILRELGFGVHRFNDIRANTGAPRETLTTRLRELEEAGVIVRRRYSERPPRDEYVLTDSGQAITPVLRALRRWGESYAAQ</sequence>
<dbReference type="PANTHER" id="PTHR33204:SF18">
    <property type="entry name" value="TRANSCRIPTIONAL REGULATORY PROTEIN"/>
    <property type="match status" value="1"/>
</dbReference>
<dbReference type="CDD" id="cd00090">
    <property type="entry name" value="HTH_ARSR"/>
    <property type="match status" value="1"/>
</dbReference>
<dbReference type="Pfam" id="PF01638">
    <property type="entry name" value="HxlR"/>
    <property type="match status" value="1"/>
</dbReference>
<dbReference type="InterPro" id="IPR002577">
    <property type="entry name" value="HTH_HxlR"/>
</dbReference>
<evidence type="ECO:0000313" key="5">
    <source>
        <dbReference type="EMBL" id="MFC1403539.1"/>
    </source>
</evidence>
<protein>
    <submittedName>
        <fullName evidence="5">Winged helix-turn-helix transcriptional regulator</fullName>
    </submittedName>
</protein>
<evidence type="ECO:0000256" key="2">
    <source>
        <dbReference type="ARBA" id="ARBA00023125"/>
    </source>
</evidence>
<comment type="caution">
    <text evidence="5">The sequence shown here is derived from an EMBL/GenBank/DDBJ whole genome shotgun (WGS) entry which is preliminary data.</text>
</comment>
<keyword evidence="1" id="KW-0805">Transcription regulation</keyword>
<gene>
    <name evidence="5" type="ORF">ACEZDJ_19800</name>
</gene>
<dbReference type="InterPro" id="IPR036390">
    <property type="entry name" value="WH_DNA-bd_sf"/>
</dbReference>
<feature type="domain" description="HTH hxlR-type" evidence="4">
    <location>
        <begin position="16"/>
        <end position="111"/>
    </location>
</feature>
<dbReference type="InterPro" id="IPR036388">
    <property type="entry name" value="WH-like_DNA-bd_sf"/>
</dbReference>
<evidence type="ECO:0000256" key="1">
    <source>
        <dbReference type="ARBA" id="ARBA00023015"/>
    </source>
</evidence>
<evidence type="ECO:0000313" key="6">
    <source>
        <dbReference type="Proteomes" id="UP001592528"/>
    </source>
</evidence>
<keyword evidence="6" id="KW-1185">Reference proteome</keyword>
<dbReference type="InterPro" id="IPR011991">
    <property type="entry name" value="ArsR-like_HTH"/>
</dbReference>
<name>A0ABV6UQ01_9ACTN</name>
<dbReference type="EMBL" id="JBHEZZ010000010">
    <property type="protein sequence ID" value="MFC1403539.1"/>
    <property type="molecule type" value="Genomic_DNA"/>
</dbReference>
<organism evidence="5 6">
    <name type="scientific">Streptacidiphilus cavernicola</name>
    <dbReference type="NCBI Taxonomy" id="3342716"/>
    <lineage>
        <taxon>Bacteria</taxon>
        <taxon>Bacillati</taxon>
        <taxon>Actinomycetota</taxon>
        <taxon>Actinomycetes</taxon>
        <taxon>Kitasatosporales</taxon>
        <taxon>Streptomycetaceae</taxon>
        <taxon>Streptacidiphilus</taxon>
    </lineage>
</organism>
<dbReference type="RefSeq" id="WP_198037475.1">
    <property type="nucleotide sequence ID" value="NZ_JBHEZZ010000010.1"/>
</dbReference>
<dbReference type="SUPFAM" id="SSF46785">
    <property type="entry name" value="Winged helix' DNA-binding domain"/>
    <property type="match status" value="1"/>
</dbReference>
<proteinExistence type="predicted"/>
<accession>A0ABV6UQ01</accession>